<dbReference type="InterPro" id="IPR011495">
    <property type="entry name" value="Sig_transdc_His_kin_sub2_dim/P"/>
</dbReference>
<evidence type="ECO:0000313" key="16">
    <source>
        <dbReference type="Proteomes" id="UP001526430"/>
    </source>
</evidence>
<dbReference type="PANTHER" id="PTHR41523">
    <property type="entry name" value="TWO-COMPONENT SYSTEM SENSOR PROTEIN"/>
    <property type="match status" value="1"/>
</dbReference>
<evidence type="ECO:0000256" key="9">
    <source>
        <dbReference type="ARBA" id="ARBA00022840"/>
    </source>
</evidence>
<evidence type="ECO:0000256" key="11">
    <source>
        <dbReference type="ARBA" id="ARBA00023012"/>
    </source>
</evidence>
<evidence type="ECO:0000256" key="10">
    <source>
        <dbReference type="ARBA" id="ARBA00022989"/>
    </source>
</evidence>
<evidence type="ECO:0000313" key="15">
    <source>
        <dbReference type="EMBL" id="MCW8084130.1"/>
    </source>
</evidence>
<sequence>MTRFLAGLALTPRSPLFCWGVAILAFLVAFGMRLALEPLLPTGFPFLTFFPAVIIVAFLCGALAGATVAVASLFASHYFFLAPTGSLELTPSRALALGFFALIAAVDIALIRAMTHSLHRVREERERNRRLAESRETLYRELQHRISNNLQMVSSLIAVESRAVTDERARHVLQDAQRRPGLISRLHRQLHDPEATEIRMDEFLPELCEDTLATAGACDRVRYVLRAAPIALSPARAIPVGLIAAELVANALEHGLPGGRAGSLTVTLADEGDGVASLSVEDDGEGLPDGFDLGASNSLGLQIVRQLAEQLGGEFRLAGTRGAAARMRFPIREG</sequence>
<dbReference type="RefSeq" id="WP_301587740.1">
    <property type="nucleotide sequence ID" value="NZ_JAPFQI010000001.1"/>
</dbReference>
<dbReference type="InterPro" id="IPR038318">
    <property type="entry name" value="KdpD_sf"/>
</dbReference>
<comment type="catalytic activity">
    <reaction evidence="1">
        <text>ATP + protein L-histidine = ADP + protein N-phospho-L-histidine.</text>
        <dbReference type="EC" id="2.7.13.3"/>
    </reaction>
</comment>
<dbReference type="EC" id="2.7.13.3" evidence="3"/>
<feature type="transmembrane region" description="Helical" evidence="13">
    <location>
        <begin position="94"/>
        <end position="115"/>
    </location>
</feature>
<evidence type="ECO:0000256" key="2">
    <source>
        <dbReference type="ARBA" id="ARBA00004141"/>
    </source>
</evidence>
<evidence type="ECO:0000256" key="7">
    <source>
        <dbReference type="ARBA" id="ARBA00022741"/>
    </source>
</evidence>
<feature type="domain" description="Histidine kinase" evidence="14">
    <location>
        <begin position="141"/>
        <end position="333"/>
    </location>
</feature>
<dbReference type="PANTHER" id="PTHR41523:SF8">
    <property type="entry name" value="ETHYLENE RESPONSE SENSOR PROTEIN"/>
    <property type="match status" value="1"/>
</dbReference>
<keyword evidence="7" id="KW-0547">Nucleotide-binding</keyword>
<keyword evidence="8" id="KW-0418">Kinase</keyword>
<keyword evidence="11" id="KW-0902">Two-component regulatory system</keyword>
<gene>
    <name evidence="15" type="ORF">OF850_00685</name>
</gene>
<keyword evidence="6 13" id="KW-0812">Transmembrane</keyword>
<dbReference type="Pfam" id="PF02518">
    <property type="entry name" value="HATPase_c"/>
    <property type="match status" value="1"/>
</dbReference>
<dbReference type="InterPro" id="IPR003594">
    <property type="entry name" value="HATPase_dom"/>
</dbReference>
<evidence type="ECO:0000256" key="6">
    <source>
        <dbReference type="ARBA" id="ARBA00022692"/>
    </source>
</evidence>
<reference evidence="15 16" key="1">
    <citation type="submission" date="2022-10" db="EMBL/GenBank/DDBJ databases">
        <title>Roseococcus glaciei nov., sp. nov., isolated from glacier.</title>
        <authorList>
            <person name="Liu Q."/>
            <person name="Xin Y.-H."/>
        </authorList>
    </citation>
    <scope>NUCLEOTIDE SEQUENCE [LARGE SCALE GENOMIC DNA]</scope>
    <source>
        <strain evidence="15 16">MDT2-1-1</strain>
    </source>
</reference>
<evidence type="ECO:0000256" key="13">
    <source>
        <dbReference type="SAM" id="Phobius"/>
    </source>
</evidence>
<dbReference type="PROSITE" id="PS50109">
    <property type="entry name" value="HIS_KIN"/>
    <property type="match status" value="1"/>
</dbReference>
<name>A0ABT3NPQ4_9PROT</name>
<dbReference type="InterPro" id="IPR004358">
    <property type="entry name" value="Sig_transdc_His_kin-like_C"/>
</dbReference>
<comment type="caution">
    <text evidence="15">The sequence shown here is derived from an EMBL/GenBank/DDBJ whole genome shotgun (WGS) entry which is preliminary data.</text>
</comment>
<feature type="transmembrane region" description="Helical" evidence="13">
    <location>
        <begin position="16"/>
        <end position="36"/>
    </location>
</feature>
<evidence type="ECO:0000256" key="4">
    <source>
        <dbReference type="ARBA" id="ARBA00022553"/>
    </source>
</evidence>
<dbReference type="InterPro" id="IPR036890">
    <property type="entry name" value="HATPase_C_sf"/>
</dbReference>
<evidence type="ECO:0000256" key="5">
    <source>
        <dbReference type="ARBA" id="ARBA00022679"/>
    </source>
</evidence>
<dbReference type="SMART" id="SM00387">
    <property type="entry name" value="HATPase_c"/>
    <property type="match status" value="1"/>
</dbReference>
<dbReference type="SUPFAM" id="SSF55874">
    <property type="entry name" value="ATPase domain of HSP90 chaperone/DNA topoisomerase II/histidine kinase"/>
    <property type="match status" value="1"/>
</dbReference>
<dbReference type="Proteomes" id="UP001526430">
    <property type="component" value="Unassembled WGS sequence"/>
</dbReference>
<keyword evidence="5" id="KW-0808">Transferase</keyword>
<comment type="subcellular location">
    <subcellularLocation>
        <location evidence="2">Membrane</location>
        <topology evidence="2">Multi-pass membrane protein</topology>
    </subcellularLocation>
</comment>
<keyword evidence="10 13" id="KW-1133">Transmembrane helix</keyword>
<dbReference type="InterPro" id="IPR025201">
    <property type="entry name" value="KdpD_TM"/>
</dbReference>
<evidence type="ECO:0000259" key="14">
    <source>
        <dbReference type="PROSITE" id="PS50109"/>
    </source>
</evidence>
<evidence type="ECO:0000256" key="3">
    <source>
        <dbReference type="ARBA" id="ARBA00012438"/>
    </source>
</evidence>
<dbReference type="Gene3D" id="1.20.120.620">
    <property type="entry name" value="Backbone structure of the membrane domain of e. Coli histidine kinase receptor kdpd"/>
    <property type="match status" value="1"/>
</dbReference>
<dbReference type="Pfam" id="PF07568">
    <property type="entry name" value="HisKA_2"/>
    <property type="match status" value="1"/>
</dbReference>
<dbReference type="EMBL" id="JAPFQI010000001">
    <property type="protein sequence ID" value="MCW8084130.1"/>
    <property type="molecule type" value="Genomic_DNA"/>
</dbReference>
<organism evidence="15 16">
    <name type="scientific">Sabulicella glaciei</name>
    <dbReference type="NCBI Taxonomy" id="2984948"/>
    <lineage>
        <taxon>Bacteria</taxon>
        <taxon>Pseudomonadati</taxon>
        <taxon>Pseudomonadota</taxon>
        <taxon>Alphaproteobacteria</taxon>
        <taxon>Acetobacterales</taxon>
        <taxon>Acetobacteraceae</taxon>
        <taxon>Sabulicella</taxon>
    </lineage>
</organism>
<protein>
    <recommendedName>
        <fullName evidence="3">histidine kinase</fullName>
        <ecNumber evidence="3">2.7.13.3</ecNumber>
    </recommendedName>
</protein>
<evidence type="ECO:0000256" key="1">
    <source>
        <dbReference type="ARBA" id="ARBA00000085"/>
    </source>
</evidence>
<accession>A0ABT3NPQ4</accession>
<keyword evidence="4" id="KW-0597">Phosphoprotein</keyword>
<dbReference type="InterPro" id="IPR005467">
    <property type="entry name" value="His_kinase_dom"/>
</dbReference>
<dbReference type="PRINTS" id="PR00344">
    <property type="entry name" value="BCTRLSENSOR"/>
</dbReference>
<keyword evidence="16" id="KW-1185">Reference proteome</keyword>
<proteinExistence type="predicted"/>
<dbReference type="Pfam" id="PF13493">
    <property type="entry name" value="DUF4118"/>
    <property type="match status" value="1"/>
</dbReference>
<evidence type="ECO:0000256" key="12">
    <source>
        <dbReference type="ARBA" id="ARBA00023136"/>
    </source>
</evidence>
<evidence type="ECO:0000256" key="8">
    <source>
        <dbReference type="ARBA" id="ARBA00022777"/>
    </source>
</evidence>
<keyword evidence="9" id="KW-0067">ATP-binding</keyword>
<feature type="transmembrane region" description="Helical" evidence="13">
    <location>
        <begin position="48"/>
        <end position="74"/>
    </location>
</feature>
<keyword evidence="12 13" id="KW-0472">Membrane</keyword>
<dbReference type="Gene3D" id="3.30.565.10">
    <property type="entry name" value="Histidine kinase-like ATPase, C-terminal domain"/>
    <property type="match status" value="1"/>
</dbReference>